<name>A0AAW2GVK0_9HYME</name>
<evidence type="ECO:0000313" key="2">
    <source>
        <dbReference type="EMBL" id="KAL0131202.1"/>
    </source>
</evidence>
<evidence type="ECO:0000313" key="3">
    <source>
        <dbReference type="Proteomes" id="UP001430953"/>
    </source>
</evidence>
<feature type="region of interest" description="Disordered" evidence="1">
    <location>
        <begin position="45"/>
        <end position="74"/>
    </location>
</feature>
<dbReference type="EMBL" id="JADYXP020000002">
    <property type="protein sequence ID" value="KAL0131202.1"/>
    <property type="molecule type" value="Genomic_DNA"/>
</dbReference>
<accession>A0AAW2GVK0</accession>
<feature type="compositionally biased region" description="Polar residues" evidence="1">
    <location>
        <begin position="1"/>
        <end position="10"/>
    </location>
</feature>
<organism evidence="2 3">
    <name type="scientific">Cardiocondyla obscurior</name>
    <dbReference type="NCBI Taxonomy" id="286306"/>
    <lineage>
        <taxon>Eukaryota</taxon>
        <taxon>Metazoa</taxon>
        <taxon>Ecdysozoa</taxon>
        <taxon>Arthropoda</taxon>
        <taxon>Hexapoda</taxon>
        <taxon>Insecta</taxon>
        <taxon>Pterygota</taxon>
        <taxon>Neoptera</taxon>
        <taxon>Endopterygota</taxon>
        <taxon>Hymenoptera</taxon>
        <taxon>Apocrita</taxon>
        <taxon>Aculeata</taxon>
        <taxon>Formicoidea</taxon>
        <taxon>Formicidae</taxon>
        <taxon>Myrmicinae</taxon>
        <taxon>Cardiocondyla</taxon>
    </lineage>
</organism>
<reference evidence="2 3" key="1">
    <citation type="submission" date="2023-03" db="EMBL/GenBank/DDBJ databases">
        <title>High recombination rates correlate with genetic variation in Cardiocondyla obscurior ants.</title>
        <authorList>
            <person name="Errbii M."/>
        </authorList>
    </citation>
    <scope>NUCLEOTIDE SEQUENCE [LARGE SCALE GENOMIC DNA]</scope>
    <source>
        <strain evidence="2">Alpha-2009</strain>
        <tissue evidence="2">Whole body</tissue>
    </source>
</reference>
<sequence>MNSETQSMNASKYEKKCNKQINNHSNTDNQITNTRQIFNNLNQSIQQKQKLDSSSTSHTSYSLAKHNNAVDKCKTNKLVDSKQVSGPFNQIDKKTFLLDTYARIVANNNRRCPKRLRELAKPKRQARSNQNNYDVNFDLNYGHVTKQYHTENKHNLRAKK</sequence>
<keyword evidence="3" id="KW-1185">Reference proteome</keyword>
<feature type="compositionally biased region" description="Low complexity" evidence="1">
    <location>
        <begin position="53"/>
        <end position="62"/>
    </location>
</feature>
<gene>
    <name evidence="2" type="ORF">PUN28_002635</name>
</gene>
<dbReference type="Proteomes" id="UP001430953">
    <property type="component" value="Unassembled WGS sequence"/>
</dbReference>
<feature type="compositionally biased region" description="Polar residues" evidence="1">
    <location>
        <begin position="19"/>
        <end position="30"/>
    </location>
</feature>
<dbReference type="AlphaFoldDB" id="A0AAW2GVK0"/>
<evidence type="ECO:0000256" key="1">
    <source>
        <dbReference type="SAM" id="MobiDB-lite"/>
    </source>
</evidence>
<feature type="region of interest" description="Disordered" evidence="1">
    <location>
        <begin position="1"/>
        <end position="30"/>
    </location>
</feature>
<comment type="caution">
    <text evidence="2">The sequence shown here is derived from an EMBL/GenBank/DDBJ whole genome shotgun (WGS) entry which is preliminary data.</text>
</comment>
<proteinExistence type="predicted"/>
<protein>
    <submittedName>
        <fullName evidence="2">Uncharacterized protein</fullName>
    </submittedName>
</protein>